<sequence>MHTEFYRCLAFKAHEFWPSFWTSPDANHACRARLVKSFMPPPAPLRLNLDQRLRCLLWSRLLPAPPQTLPRLQPLPRLGCLHSWRHAWAFNTSLVKITAKWADATS</sequence>
<comment type="caution">
    <text evidence="1">The sequence shown here is derived from an EMBL/GenBank/DDBJ whole genome shotgun (WGS) entry which is preliminary data.</text>
</comment>
<dbReference type="AlphaFoldDB" id="A0A448XHD2"/>
<accession>A0A448XHD2</accession>
<evidence type="ECO:0000313" key="1">
    <source>
        <dbReference type="EMBL" id="VEL36723.1"/>
    </source>
</evidence>
<organism evidence="1 2">
    <name type="scientific">Protopolystoma xenopodis</name>
    <dbReference type="NCBI Taxonomy" id="117903"/>
    <lineage>
        <taxon>Eukaryota</taxon>
        <taxon>Metazoa</taxon>
        <taxon>Spiralia</taxon>
        <taxon>Lophotrochozoa</taxon>
        <taxon>Platyhelminthes</taxon>
        <taxon>Monogenea</taxon>
        <taxon>Polyopisthocotylea</taxon>
        <taxon>Polystomatidea</taxon>
        <taxon>Polystomatidae</taxon>
        <taxon>Protopolystoma</taxon>
    </lineage>
</organism>
<proteinExistence type="predicted"/>
<protein>
    <submittedName>
        <fullName evidence="1">Uncharacterized protein</fullName>
    </submittedName>
</protein>
<reference evidence="1" key="1">
    <citation type="submission" date="2018-11" db="EMBL/GenBank/DDBJ databases">
        <authorList>
            <consortium name="Pathogen Informatics"/>
        </authorList>
    </citation>
    <scope>NUCLEOTIDE SEQUENCE</scope>
</reference>
<keyword evidence="2" id="KW-1185">Reference proteome</keyword>
<name>A0A448XHD2_9PLAT</name>
<gene>
    <name evidence="1" type="ORF">PXEA_LOCUS30163</name>
</gene>
<dbReference type="Proteomes" id="UP000784294">
    <property type="component" value="Unassembled WGS sequence"/>
</dbReference>
<dbReference type="EMBL" id="CAAALY010253003">
    <property type="protein sequence ID" value="VEL36723.1"/>
    <property type="molecule type" value="Genomic_DNA"/>
</dbReference>
<evidence type="ECO:0000313" key="2">
    <source>
        <dbReference type="Proteomes" id="UP000784294"/>
    </source>
</evidence>